<evidence type="ECO:0000313" key="2">
    <source>
        <dbReference type="Proteomes" id="UP001154282"/>
    </source>
</evidence>
<name>A0AAV0LRK4_9ROSI</name>
<keyword evidence="2" id="KW-1185">Reference proteome</keyword>
<protein>
    <submittedName>
        <fullName evidence="1">Uncharacterized protein</fullName>
    </submittedName>
</protein>
<reference evidence="1" key="1">
    <citation type="submission" date="2022-08" db="EMBL/GenBank/DDBJ databases">
        <authorList>
            <person name="Gutierrez-Valencia J."/>
        </authorList>
    </citation>
    <scope>NUCLEOTIDE SEQUENCE</scope>
</reference>
<dbReference type="Proteomes" id="UP001154282">
    <property type="component" value="Unassembled WGS sequence"/>
</dbReference>
<sequence length="29" mass="3148">MADALTMIEHVGQLEGTKVCSKTVLYLVP</sequence>
<organism evidence="1 2">
    <name type="scientific">Linum tenue</name>
    <dbReference type="NCBI Taxonomy" id="586396"/>
    <lineage>
        <taxon>Eukaryota</taxon>
        <taxon>Viridiplantae</taxon>
        <taxon>Streptophyta</taxon>
        <taxon>Embryophyta</taxon>
        <taxon>Tracheophyta</taxon>
        <taxon>Spermatophyta</taxon>
        <taxon>Magnoliopsida</taxon>
        <taxon>eudicotyledons</taxon>
        <taxon>Gunneridae</taxon>
        <taxon>Pentapetalae</taxon>
        <taxon>rosids</taxon>
        <taxon>fabids</taxon>
        <taxon>Malpighiales</taxon>
        <taxon>Linaceae</taxon>
        <taxon>Linum</taxon>
    </lineage>
</organism>
<proteinExistence type="predicted"/>
<accession>A0AAV0LRK4</accession>
<dbReference type="AlphaFoldDB" id="A0AAV0LRK4"/>
<gene>
    <name evidence="1" type="ORF">LITE_LOCUS24939</name>
</gene>
<evidence type="ECO:0000313" key="1">
    <source>
        <dbReference type="EMBL" id="CAI0436106.1"/>
    </source>
</evidence>
<dbReference type="EMBL" id="CAMGYJ010000006">
    <property type="protein sequence ID" value="CAI0436106.1"/>
    <property type="molecule type" value="Genomic_DNA"/>
</dbReference>
<comment type="caution">
    <text evidence="1">The sequence shown here is derived from an EMBL/GenBank/DDBJ whole genome shotgun (WGS) entry which is preliminary data.</text>
</comment>